<dbReference type="STRING" id="4540.A0A3L6PKN4"/>
<proteinExistence type="predicted"/>
<sequence length="139" mass="14468">MEGGGESPNGVVIDPVRYAGGEGFYNRDPELNDVVYALCGDGGELLWLCGIFFAGVAQTGNIDVQCAGHRDLQANSMLRCSDVTMTLVAASTTPCALAHSFTPGILQRLSDAESGLPLVGLSGAGDHIVHALLFSTIED</sequence>
<organism evidence="1 2">
    <name type="scientific">Panicum miliaceum</name>
    <name type="common">Proso millet</name>
    <name type="synonym">Broomcorn millet</name>
    <dbReference type="NCBI Taxonomy" id="4540"/>
    <lineage>
        <taxon>Eukaryota</taxon>
        <taxon>Viridiplantae</taxon>
        <taxon>Streptophyta</taxon>
        <taxon>Embryophyta</taxon>
        <taxon>Tracheophyta</taxon>
        <taxon>Spermatophyta</taxon>
        <taxon>Magnoliopsida</taxon>
        <taxon>Liliopsida</taxon>
        <taxon>Poales</taxon>
        <taxon>Poaceae</taxon>
        <taxon>PACMAD clade</taxon>
        <taxon>Panicoideae</taxon>
        <taxon>Panicodae</taxon>
        <taxon>Paniceae</taxon>
        <taxon>Panicinae</taxon>
        <taxon>Panicum</taxon>
        <taxon>Panicum sect. Panicum</taxon>
    </lineage>
</organism>
<evidence type="ECO:0000313" key="2">
    <source>
        <dbReference type="Proteomes" id="UP000275267"/>
    </source>
</evidence>
<dbReference type="OrthoDB" id="706440at2759"/>
<dbReference type="EMBL" id="PQIB02000016">
    <property type="protein sequence ID" value="RLM60441.1"/>
    <property type="molecule type" value="Genomic_DNA"/>
</dbReference>
<gene>
    <name evidence="1" type="ORF">C2845_PM14G07860</name>
</gene>
<dbReference type="AlphaFoldDB" id="A0A3L6PKN4"/>
<dbReference type="Proteomes" id="UP000275267">
    <property type="component" value="Unassembled WGS sequence"/>
</dbReference>
<name>A0A3L6PKN4_PANMI</name>
<keyword evidence="2" id="KW-1185">Reference proteome</keyword>
<comment type="caution">
    <text evidence="1">The sequence shown here is derived from an EMBL/GenBank/DDBJ whole genome shotgun (WGS) entry which is preliminary data.</text>
</comment>
<accession>A0A3L6PKN4</accession>
<reference evidence="2" key="1">
    <citation type="journal article" date="2019" name="Nat. Commun.">
        <title>The genome of broomcorn millet.</title>
        <authorList>
            <person name="Zou C."/>
            <person name="Miki D."/>
            <person name="Li D."/>
            <person name="Tang Q."/>
            <person name="Xiao L."/>
            <person name="Rajput S."/>
            <person name="Deng P."/>
            <person name="Jia W."/>
            <person name="Huang R."/>
            <person name="Zhang M."/>
            <person name="Sun Y."/>
            <person name="Hu J."/>
            <person name="Fu X."/>
            <person name="Schnable P.S."/>
            <person name="Li F."/>
            <person name="Zhang H."/>
            <person name="Feng B."/>
            <person name="Zhu X."/>
            <person name="Liu R."/>
            <person name="Schnable J.C."/>
            <person name="Zhu J.-K."/>
            <person name="Zhang H."/>
        </authorList>
    </citation>
    <scope>NUCLEOTIDE SEQUENCE [LARGE SCALE GENOMIC DNA]</scope>
</reference>
<protein>
    <submittedName>
        <fullName evidence="1">Uncharacterized protein</fullName>
    </submittedName>
</protein>
<evidence type="ECO:0000313" key="1">
    <source>
        <dbReference type="EMBL" id="RLM60441.1"/>
    </source>
</evidence>